<name>A0A091B9C1_9GAMM</name>
<dbReference type="RefSeq" id="WP_034210080.1">
    <property type="nucleotide sequence ID" value="NZ_AVCK01000003.1"/>
</dbReference>
<dbReference type="eggNOG" id="COG2333">
    <property type="taxonomic scope" value="Bacteria"/>
</dbReference>
<evidence type="ECO:0000313" key="2">
    <source>
        <dbReference type="EMBL" id="KFN48092.1"/>
    </source>
</evidence>
<dbReference type="PANTHER" id="PTHR30619:SF1">
    <property type="entry name" value="RECOMBINATION PROTEIN 2"/>
    <property type="match status" value="1"/>
</dbReference>
<dbReference type="PATRIC" id="fig|1384056.3.peg.183"/>
<dbReference type="AlphaFoldDB" id="A0A091B9C1"/>
<protein>
    <recommendedName>
        <fullName evidence="1">Metallo-beta-lactamase domain-containing protein</fullName>
    </recommendedName>
</protein>
<organism evidence="2 3">
    <name type="scientific">Arenimonas metalli CF5-1</name>
    <dbReference type="NCBI Taxonomy" id="1384056"/>
    <lineage>
        <taxon>Bacteria</taxon>
        <taxon>Pseudomonadati</taxon>
        <taxon>Pseudomonadota</taxon>
        <taxon>Gammaproteobacteria</taxon>
        <taxon>Lysobacterales</taxon>
        <taxon>Lysobacteraceae</taxon>
        <taxon>Arenimonas</taxon>
    </lineage>
</organism>
<keyword evidence="3" id="KW-1185">Reference proteome</keyword>
<feature type="domain" description="Metallo-beta-lactamase" evidence="1">
    <location>
        <begin position="26"/>
        <end position="135"/>
    </location>
</feature>
<dbReference type="Gene3D" id="3.60.15.10">
    <property type="entry name" value="Ribonuclease Z/Hydroxyacylglutathione hydrolase-like"/>
    <property type="match status" value="1"/>
</dbReference>
<comment type="caution">
    <text evidence="2">The sequence shown here is derived from an EMBL/GenBank/DDBJ whole genome shotgun (WGS) entry which is preliminary data.</text>
</comment>
<gene>
    <name evidence="2" type="ORF">N787_06540</name>
</gene>
<sequence length="356" mass="39848">MFTIDMLDAAHGDCLWIEYGDPARPKRILIDTGPAATYEKHLLPRIQAVVDAEGECVFELFVVTHVDDDHIGASLRFLDELEPSVVRIKEIWFNGYFHLSDEIDGLMGPDQGEQLSELIRRGGWPWNRKFGHRAVMVPRQGKLRTFRFAGMALTVLSPTWEKMQALKKEWEKVIVEEGLVPGKAYAREETVLGGGFLGDDVELLAQVPFKEDKTPANGSSIAFLAEYDGKRVLFGADAHPSVLLESLEREPFKGEPQPVEAFKLPHHGSAKNLSVPMLEAFPAQRYLVSTTGARFGHPDPEALARLVVHRAGDDVVICFNCESDHNRDWAGADRRRQFGYRTEYGAPGEGLRVVID</sequence>
<dbReference type="Pfam" id="PF00753">
    <property type="entry name" value="Lactamase_B"/>
    <property type="match status" value="1"/>
</dbReference>
<dbReference type="InterPro" id="IPR036866">
    <property type="entry name" value="RibonucZ/Hydroxyglut_hydro"/>
</dbReference>
<dbReference type="EMBL" id="AVCK01000003">
    <property type="protein sequence ID" value="KFN48092.1"/>
    <property type="molecule type" value="Genomic_DNA"/>
</dbReference>
<dbReference type="STRING" id="1384056.N787_06540"/>
<accession>A0A091B9C1</accession>
<dbReference type="InterPro" id="IPR052159">
    <property type="entry name" value="Competence_DNA_uptake"/>
</dbReference>
<proteinExistence type="predicted"/>
<dbReference type="Proteomes" id="UP000029393">
    <property type="component" value="Unassembled WGS sequence"/>
</dbReference>
<evidence type="ECO:0000313" key="3">
    <source>
        <dbReference type="Proteomes" id="UP000029393"/>
    </source>
</evidence>
<dbReference type="SUPFAM" id="SSF56281">
    <property type="entry name" value="Metallo-hydrolase/oxidoreductase"/>
    <property type="match status" value="1"/>
</dbReference>
<dbReference type="InterPro" id="IPR001279">
    <property type="entry name" value="Metallo-B-lactamas"/>
</dbReference>
<reference evidence="2 3" key="1">
    <citation type="submission" date="2013-09" db="EMBL/GenBank/DDBJ databases">
        <title>Genome sequencing of Arenimonas metalli.</title>
        <authorList>
            <person name="Chen F."/>
            <person name="Wang G."/>
        </authorList>
    </citation>
    <scope>NUCLEOTIDE SEQUENCE [LARGE SCALE GENOMIC DNA]</scope>
    <source>
        <strain evidence="2 3">CF5-1</strain>
    </source>
</reference>
<evidence type="ECO:0000259" key="1">
    <source>
        <dbReference type="Pfam" id="PF00753"/>
    </source>
</evidence>
<dbReference type="PANTHER" id="PTHR30619">
    <property type="entry name" value="DNA INTERNALIZATION/COMPETENCE PROTEIN COMEC/REC2"/>
    <property type="match status" value="1"/>
</dbReference>
<dbReference type="OrthoDB" id="418728at2"/>